<dbReference type="AlphaFoldDB" id="A0ABD2QCG5"/>
<dbReference type="PANTHER" id="PTHR10242">
    <property type="entry name" value="8-OXOGUANINE DNA GLYCOSYLASE"/>
    <property type="match status" value="1"/>
</dbReference>
<keyword evidence="6" id="KW-0456">Lyase</keyword>
<accession>A0ABD2QCG5</accession>
<dbReference type="EC" id="4.2.99.18" evidence="2"/>
<dbReference type="SUPFAM" id="SSF55945">
    <property type="entry name" value="TATA-box binding protein-like"/>
    <property type="match status" value="1"/>
</dbReference>
<keyword evidence="7" id="KW-0511">Multifunctional enzyme</keyword>
<evidence type="ECO:0000256" key="5">
    <source>
        <dbReference type="ARBA" id="ARBA00023204"/>
    </source>
</evidence>
<keyword evidence="5" id="KW-0234">DNA repair</keyword>
<evidence type="ECO:0000256" key="2">
    <source>
        <dbReference type="ARBA" id="ARBA00012720"/>
    </source>
</evidence>
<dbReference type="InterPro" id="IPR012904">
    <property type="entry name" value="OGG_N"/>
</dbReference>
<feature type="domain" description="HhH-GPD" evidence="10">
    <location>
        <begin position="131"/>
        <end position="311"/>
    </location>
</feature>
<protein>
    <recommendedName>
        <fullName evidence="2">DNA-(apurinic or apyrimidinic site) lyase</fullName>
        <ecNumber evidence="2">4.2.99.18</ecNumber>
    </recommendedName>
</protein>
<evidence type="ECO:0000256" key="6">
    <source>
        <dbReference type="ARBA" id="ARBA00023239"/>
    </source>
</evidence>
<dbReference type="EMBL" id="JBJKFK010000410">
    <property type="protein sequence ID" value="KAL3317244.1"/>
    <property type="molecule type" value="Genomic_DNA"/>
</dbReference>
<dbReference type="Gene3D" id="3.30.310.40">
    <property type="match status" value="1"/>
</dbReference>
<evidence type="ECO:0000256" key="8">
    <source>
        <dbReference type="ARBA" id="ARBA00023295"/>
    </source>
</evidence>
<dbReference type="InterPro" id="IPR023170">
    <property type="entry name" value="HhH_base_excis_C"/>
</dbReference>
<dbReference type="Pfam" id="PF00730">
    <property type="entry name" value="HhH-GPD"/>
    <property type="match status" value="1"/>
</dbReference>
<name>A0ABD2QCG5_9PLAT</name>
<dbReference type="Gene3D" id="1.10.340.30">
    <property type="entry name" value="Hypothetical protein, domain 2"/>
    <property type="match status" value="1"/>
</dbReference>
<organism evidence="11 12">
    <name type="scientific">Cichlidogyrus casuarinus</name>
    <dbReference type="NCBI Taxonomy" id="1844966"/>
    <lineage>
        <taxon>Eukaryota</taxon>
        <taxon>Metazoa</taxon>
        <taxon>Spiralia</taxon>
        <taxon>Lophotrochozoa</taxon>
        <taxon>Platyhelminthes</taxon>
        <taxon>Monogenea</taxon>
        <taxon>Monopisthocotylea</taxon>
        <taxon>Dactylogyridea</taxon>
        <taxon>Ancyrocephalidae</taxon>
        <taxon>Cichlidogyrus</taxon>
    </lineage>
</organism>
<evidence type="ECO:0000313" key="11">
    <source>
        <dbReference type="EMBL" id="KAL3317244.1"/>
    </source>
</evidence>
<dbReference type="SUPFAM" id="SSF48150">
    <property type="entry name" value="DNA-glycosylase"/>
    <property type="match status" value="1"/>
</dbReference>
<comment type="catalytic activity">
    <reaction evidence="9">
        <text>2'-deoxyribonucleotide-(2'-deoxyribose 5'-phosphate)-2'-deoxyribonucleotide-DNA = a 3'-end 2'-deoxyribonucleotide-(2,3-dehydro-2,3-deoxyribose 5'-phosphate)-DNA + a 5'-end 5'-phospho-2'-deoxyribonucleoside-DNA + H(+)</text>
        <dbReference type="Rhea" id="RHEA:66592"/>
        <dbReference type="Rhea" id="RHEA-COMP:13180"/>
        <dbReference type="Rhea" id="RHEA-COMP:16897"/>
        <dbReference type="Rhea" id="RHEA-COMP:17067"/>
        <dbReference type="ChEBI" id="CHEBI:15378"/>
        <dbReference type="ChEBI" id="CHEBI:136412"/>
        <dbReference type="ChEBI" id="CHEBI:157695"/>
        <dbReference type="ChEBI" id="CHEBI:167181"/>
        <dbReference type="EC" id="4.2.99.18"/>
    </reaction>
</comment>
<evidence type="ECO:0000256" key="9">
    <source>
        <dbReference type="ARBA" id="ARBA00044632"/>
    </source>
</evidence>
<dbReference type="Gene3D" id="1.10.1670.10">
    <property type="entry name" value="Helix-hairpin-Helix base-excision DNA repair enzymes (C-terminal)"/>
    <property type="match status" value="1"/>
</dbReference>
<evidence type="ECO:0000256" key="4">
    <source>
        <dbReference type="ARBA" id="ARBA00022801"/>
    </source>
</evidence>
<proteinExistence type="inferred from homology"/>
<dbReference type="CDD" id="cd00056">
    <property type="entry name" value="ENDO3c"/>
    <property type="match status" value="1"/>
</dbReference>
<dbReference type="SMART" id="SM00478">
    <property type="entry name" value="ENDO3c"/>
    <property type="match status" value="1"/>
</dbReference>
<dbReference type="InterPro" id="IPR003265">
    <property type="entry name" value="HhH-GPD_domain"/>
</dbReference>
<comment type="caution">
    <text evidence="11">The sequence shown here is derived from an EMBL/GenBank/DDBJ whole genome shotgun (WGS) entry which is preliminary data.</text>
</comment>
<dbReference type="GO" id="GO:0019104">
    <property type="term" value="F:DNA N-glycosylase activity"/>
    <property type="evidence" value="ECO:0007669"/>
    <property type="project" value="UniProtKB-ARBA"/>
</dbReference>
<keyword evidence="3" id="KW-0227">DNA damage</keyword>
<dbReference type="GO" id="GO:0006281">
    <property type="term" value="P:DNA repair"/>
    <property type="evidence" value="ECO:0007669"/>
    <property type="project" value="UniProtKB-KW"/>
</dbReference>
<keyword evidence="4" id="KW-0378">Hydrolase</keyword>
<dbReference type="InterPro" id="IPR052054">
    <property type="entry name" value="Oxidative_DNA_repair_enzyme"/>
</dbReference>
<dbReference type="GO" id="GO:0140078">
    <property type="term" value="F:class I DNA-(apurinic or apyrimidinic site) endonuclease activity"/>
    <property type="evidence" value="ECO:0007669"/>
    <property type="project" value="UniProtKB-EC"/>
</dbReference>
<dbReference type="Pfam" id="PF07934">
    <property type="entry name" value="OGG_N"/>
    <property type="match status" value="1"/>
</dbReference>
<reference evidence="11 12" key="1">
    <citation type="submission" date="2024-11" db="EMBL/GenBank/DDBJ databases">
        <title>Adaptive evolution of stress response genes in parasites aligns with host niche diversity.</title>
        <authorList>
            <person name="Hahn C."/>
            <person name="Resl P."/>
        </authorList>
    </citation>
    <scope>NUCLEOTIDE SEQUENCE [LARGE SCALE GENOMIC DNA]</scope>
    <source>
        <strain evidence="11">EGGRZ-B1_66</strain>
        <tissue evidence="11">Body</tissue>
    </source>
</reference>
<evidence type="ECO:0000313" key="12">
    <source>
        <dbReference type="Proteomes" id="UP001626550"/>
    </source>
</evidence>
<keyword evidence="12" id="KW-1185">Reference proteome</keyword>
<dbReference type="InterPro" id="IPR011257">
    <property type="entry name" value="DNA_glycosylase"/>
</dbReference>
<evidence type="ECO:0000256" key="7">
    <source>
        <dbReference type="ARBA" id="ARBA00023268"/>
    </source>
</evidence>
<evidence type="ECO:0000256" key="1">
    <source>
        <dbReference type="ARBA" id="ARBA00010679"/>
    </source>
</evidence>
<evidence type="ECO:0000256" key="3">
    <source>
        <dbReference type="ARBA" id="ARBA00022763"/>
    </source>
</evidence>
<comment type="similarity">
    <text evidence="1">Belongs to the type-1 OGG1 family.</text>
</comment>
<gene>
    <name evidence="11" type="primary">OGG1</name>
    <name evidence="11" type="ORF">Ciccas_004109</name>
</gene>
<evidence type="ECO:0000259" key="10">
    <source>
        <dbReference type="SMART" id="SM00478"/>
    </source>
</evidence>
<dbReference type="Proteomes" id="UP001626550">
    <property type="component" value="Unassembled WGS sequence"/>
</dbReference>
<dbReference type="PANTHER" id="PTHR10242:SF2">
    <property type="entry name" value="N-GLYCOSYLASE_DNA LYASE"/>
    <property type="match status" value="1"/>
</dbReference>
<keyword evidence="8" id="KW-0326">Glycosidase</keyword>
<sequence length="340" mass="38416">MTDCDWIPVGLQPSEFCLATTLTCGQVFRWKQDPLHPEVWFGEIAGKLCQMRQISIDHPVELLQMENGPNLAEVHNFFRVDVSLPQLIEHWIKSDDVFKALHVTGIPALTAYGGIRLIRQDPIECIFAFITSANNNKDRITLLLNKLSQEYGDLLYSRDDFSFYAFPKLLKLATLATEKSLRELGFGYRAKYICDASRKLGQDGFAEDATIQSFKDQSLEETRNYLLELPGVGPKVADCICLYAFEKREVIPVDVHIGRAAAMRINGGYPSQLLSAGKKRAAKEMSKIQTYDEVSEALSELWQPYAGWAQLIVFALHQAKLIDIRPAQSPKKRRKKTGSD</sequence>